<evidence type="ECO:0000313" key="2">
    <source>
        <dbReference type="Proteomes" id="UP000277580"/>
    </source>
</evidence>
<feature type="non-terminal residue" evidence="1">
    <location>
        <position position="1"/>
    </location>
</feature>
<gene>
    <name evidence="1" type="ORF">P167DRAFT_478190</name>
</gene>
<dbReference type="OrthoDB" id="5322288at2759"/>
<feature type="non-terminal residue" evidence="1">
    <location>
        <position position="94"/>
    </location>
</feature>
<keyword evidence="2" id="KW-1185">Reference proteome</keyword>
<protein>
    <submittedName>
        <fullName evidence="1">Uncharacterized protein</fullName>
    </submittedName>
</protein>
<dbReference type="InterPro" id="IPR041078">
    <property type="entry name" value="Plavaka"/>
</dbReference>
<dbReference type="Pfam" id="PF18759">
    <property type="entry name" value="Plavaka"/>
    <property type="match status" value="1"/>
</dbReference>
<accession>A0A3N4KBA0</accession>
<evidence type="ECO:0000313" key="1">
    <source>
        <dbReference type="EMBL" id="RPB06639.1"/>
    </source>
</evidence>
<organism evidence="1 2">
    <name type="scientific">Morchella conica CCBAS932</name>
    <dbReference type="NCBI Taxonomy" id="1392247"/>
    <lineage>
        <taxon>Eukaryota</taxon>
        <taxon>Fungi</taxon>
        <taxon>Dikarya</taxon>
        <taxon>Ascomycota</taxon>
        <taxon>Pezizomycotina</taxon>
        <taxon>Pezizomycetes</taxon>
        <taxon>Pezizales</taxon>
        <taxon>Morchellaceae</taxon>
        <taxon>Morchella</taxon>
    </lineage>
</organism>
<dbReference type="EMBL" id="ML119251">
    <property type="protein sequence ID" value="RPB06639.1"/>
    <property type="molecule type" value="Genomic_DNA"/>
</dbReference>
<proteinExistence type="predicted"/>
<dbReference type="Proteomes" id="UP000277580">
    <property type="component" value="Unassembled WGS sequence"/>
</dbReference>
<name>A0A3N4KBA0_9PEZI</name>
<reference evidence="1 2" key="1">
    <citation type="journal article" date="2018" name="Nat. Ecol. Evol.">
        <title>Pezizomycetes genomes reveal the molecular basis of ectomycorrhizal truffle lifestyle.</title>
        <authorList>
            <person name="Murat C."/>
            <person name="Payen T."/>
            <person name="Noel B."/>
            <person name="Kuo A."/>
            <person name="Morin E."/>
            <person name="Chen J."/>
            <person name="Kohler A."/>
            <person name="Krizsan K."/>
            <person name="Balestrini R."/>
            <person name="Da Silva C."/>
            <person name="Montanini B."/>
            <person name="Hainaut M."/>
            <person name="Levati E."/>
            <person name="Barry K.W."/>
            <person name="Belfiori B."/>
            <person name="Cichocki N."/>
            <person name="Clum A."/>
            <person name="Dockter R.B."/>
            <person name="Fauchery L."/>
            <person name="Guy J."/>
            <person name="Iotti M."/>
            <person name="Le Tacon F."/>
            <person name="Lindquist E.A."/>
            <person name="Lipzen A."/>
            <person name="Malagnac F."/>
            <person name="Mello A."/>
            <person name="Molinier V."/>
            <person name="Miyauchi S."/>
            <person name="Poulain J."/>
            <person name="Riccioni C."/>
            <person name="Rubini A."/>
            <person name="Sitrit Y."/>
            <person name="Splivallo R."/>
            <person name="Traeger S."/>
            <person name="Wang M."/>
            <person name="Zifcakova L."/>
            <person name="Wipf D."/>
            <person name="Zambonelli A."/>
            <person name="Paolocci F."/>
            <person name="Nowrousian M."/>
            <person name="Ottonello S."/>
            <person name="Baldrian P."/>
            <person name="Spatafora J.W."/>
            <person name="Henrissat B."/>
            <person name="Nagy L.G."/>
            <person name="Aury J.M."/>
            <person name="Wincker P."/>
            <person name="Grigoriev I.V."/>
            <person name="Bonfante P."/>
            <person name="Martin F.M."/>
        </authorList>
    </citation>
    <scope>NUCLEOTIDE SEQUENCE [LARGE SCALE GENOMIC DNA]</scope>
    <source>
        <strain evidence="1 2">CCBAS932</strain>
    </source>
</reference>
<dbReference type="AlphaFoldDB" id="A0A3N4KBA0"/>
<dbReference type="InParanoid" id="A0A3N4KBA0"/>
<sequence>TNFSGDKEAWPIYFTIGNIKSLVWSEPTGHWLILLWLLTRCIAPLWRSFRAFGGALRKESIRECSQEGELIVFTNGYECLCFPVLSGWVADQPE</sequence>